<dbReference type="EMBL" id="RCHU02000003">
    <property type="protein sequence ID" value="KAL3598089.1"/>
    <property type="molecule type" value="Genomic_DNA"/>
</dbReference>
<sequence length="79" mass="8966">MSGCDDISCDIRTTMMTDKWSTAAVTTSSSTSPGQINLRFLLTMYFSTAPSLSTNRRRRRHRSNHSNPPSLERSNNKHF</sequence>
<keyword evidence="2" id="KW-1185">Reference proteome</keyword>
<proteinExistence type="predicted"/>
<protein>
    <submittedName>
        <fullName evidence="1">Uncharacterized protein</fullName>
    </submittedName>
</protein>
<gene>
    <name evidence="1" type="ORF">D5086_006007</name>
</gene>
<comment type="caution">
    <text evidence="1">The sequence shown here is derived from an EMBL/GenBank/DDBJ whole genome shotgun (WGS) entry which is preliminary data.</text>
</comment>
<dbReference type="Proteomes" id="UP000309997">
    <property type="component" value="Unassembled WGS sequence"/>
</dbReference>
<evidence type="ECO:0000313" key="2">
    <source>
        <dbReference type="Proteomes" id="UP000309997"/>
    </source>
</evidence>
<reference evidence="1 2" key="1">
    <citation type="journal article" date="2024" name="Plant Biotechnol. J.">
        <title>Genome and CRISPR/Cas9 system of a widespread forest tree (Populus alba) in the world.</title>
        <authorList>
            <person name="Liu Y.J."/>
            <person name="Jiang P.F."/>
            <person name="Han X.M."/>
            <person name="Li X.Y."/>
            <person name="Wang H.M."/>
            <person name="Wang Y.J."/>
            <person name="Wang X.X."/>
            <person name="Zeng Q.Y."/>
        </authorList>
    </citation>
    <scope>NUCLEOTIDE SEQUENCE [LARGE SCALE GENOMIC DNA]</scope>
    <source>
        <strain evidence="2">cv. PAL-ZL1</strain>
    </source>
</reference>
<organism evidence="1 2">
    <name type="scientific">Populus alba</name>
    <name type="common">White poplar</name>
    <dbReference type="NCBI Taxonomy" id="43335"/>
    <lineage>
        <taxon>Eukaryota</taxon>
        <taxon>Viridiplantae</taxon>
        <taxon>Streptophyta</taxon>
        <taxon>Embryophyta</taxon>
        <taxon>Tracheophyta</taxon>
        <taxon>Spermatophyta</taxon>
        <taxon>Magnoliopsida</taxon>
        <taxon>eudicotyledons</taxon>
        <taxon>Gunneridae</taxon>
        <taxon>Pentapetalae</taxon>
        <taxon>rosids</taxon>
        <taxon>fabids</taxon>
        <taxon>Malpighiales</taxon>
        <taxon>Salicaceae</taxon>
        <taxon>Saliceae</taxon>
        <taxon>Populus</taxon>
    </lineage>
</organism>
<name>A0ACC4CKL6_POPAL</name>
<accession>A0ACC4CKL6</accession>
<evidence type="ECO:0000313" key="1">
    <source>
        <dbReference type="EMBL" id="KAL3598089.1"/>
    </source>
</evidence>